<dbReference type="EMBL" id="OX395133">
    <property type="protein sequence ID" value="CAI5781969.1"/>
    <property type="molecule type" value="Genomic_DNA"/>
</dbReference>
<evidence type="ECO:0000313" key="2">
    <source>
        <dbReference type="Proteomes" id="UP001178461"/>
    </source>
</evidence>
<dbReference type="Proteomes" id="UP001178461">
    <property type="component" value="Chromosome 8"/>
</dbReference>
<proteinExistence type="predicted"/>
<organism evidence="1 2">
    <name type="scientific">Podarcis lilfordi</name>
    <name type="common">Lilford's wall lizard</name>
    <dbReference type="NCBI Taxonomy" id="74358"/>
    <lineage>
        <taxon>Eukaryota</taxon>
        <taxon>Metazoa</taxon>
        <taxon>Chordata</taxon>
        <taxon>Craniata</taxon>
        <taxon>Vertebrata</taxon>
        <taxon>Euteleostomi</taxon>
        <taxon>Lepidosauria</taxon>
        <taxon>Squamata</taxon>
        <taxon>Bifurcata</taxon>
        <taxon>Unidentata</taxon>
        <taxon>Episquamata</taxon>
        <taxon>Laterata</taxon>
        <taxon>Lacertibaenia</taxon>
        <taxon>Lacertidae</taxon>
        <taxon>Podarcis</taxon>
    </lineage>
</organism>
<reference evidence="1" key="1">
    <citation type="submission" date="2022-12" db="EMBL/GenBank/DDBJ databases">
        <authorList>
            <person name="Alioto T."/>
            <person name="Alioto T."/>
            <person name="Gomez Garrido J."/>
        </authorList>
    </citation>
    <scope>NUCLEOTIDE SEQUENCE</scope>
</reference>
<keyword evidence="2" id="KW-1185">Reference proteome</keyword>
<protein>
    <submittedName>
        <fullName evidence="1">Uncharacterized protein</fullName>
    </submittedName>
</protein>
<name>A0AA35KQP2_9SAUR</name>
<dbReference type="AlphaFoldDB" id="A0AA35KQP2"/>
<accession>A0AA35KQP2</accession>
<evidence type="ECO:0000313" key="1">
    <source>
        <dbReference type="EMBL" id="CAI5781969.1"/>
    </source>
</evidence>
<gene>
    <name evidence="1" type="ORF">PODLI_1B017808</name>
</gene>
<sequence length="66" mass="7610">MPALESHVMTWDLPEEKLHFNSIGKTNHWLTLEKSTWPHFVLVVLLSLAADKAGLYKPRCERPVAR</sequence>